<dbReference type="Proteomes" id="UP000694621">
    <property type="component" value="Unplaced"/>
</dbReference>
<keyword evidence="4 7" id="KW-1133">Transmembrane helix</keyword>
<dbReference type="InterPro" id="IPR017978">
    <property type="entry name" value="GPCR_3_C"/>
</dbReference>
<keyword evidence="3 7" id="KW-0812">Transmembrane</keyword>
<dbReference type="GO" id="GO:0019901">
    <property type="term" value="F:protein kinase binding"/>
    <property type="evidence" value="ECO:0007669"/>
    <property type="project" value="TreeGrafter"/>
</dbReference>
<dbReference type="GO" id="GO:0070062">
    <property type="term" value="C:extracellular exosome"/>
    <property type="evidence" value="ECO:0007669"/>
    <property type="project" value="TreeGrafter"/>
</dbReference>
<dbReference type="Pfam" id="PF00003">
    <property type="entry name" value="7tm_3"/>
    <property type="match status" value="1"/>
</dbReference>
<dbReference type="GO" id="GO:0004930">
    <property type="term" value="F:G protein-coupled receptor activity"/>
    <property type="evidence" value="ECO:0007669"/>
    <property type="project" value="InterPro"/>
</dbReference>
<accession>A0A8B9HRE5</accession>
<protein>
    <submittedName>
        <fullName evidence="9">G protein-coupled receptor, class C, group 5, member Bb</fullName>
    </submittedName>
</protein>
<dbReference type="GO" id="GO:0005886">
    <property type="term" value="C:plasma membrane"/>
    <property type="evidence" value="ECO:0007669"/>
    <property type="project" value="TreeGrafter"/>
</dbReference>
<dbReference type="GO" id="GO:0043235">
    <property type="term" value="C:receptor complex"/>
    <property type="evidence" value="ECO:0007669"/>
    <property type="project" value="TreeGrafter"/>
</dbReference>
<dbReference type="AlphaFoldDB" id="A0A8B9HRE5"/>
<evidence type="ECO:0000256" key="1">
    <source>
        <dbReference type="ARBA" id="ARBA00004141"/>
    </source>
</evidence>
<dbReference type="PANTHER" id="PTHR14511:SF17">
    <property type="entry name" value="G-PROTEIN COUPLED RECEPTOR FAMILY C GROUP 5 MEMBER B-LIKE ISOFORM X1"/>
    <property type="match status" value="1"/>
</dbReference>
<evidence type="ECO:0000256" key="7">
    <source>
        <dbReference type="SAM" id="Phobius"/>
    </source>
</evidence>
<keyword evidence="5 7" id="KW-0472">Membrane</keyword>
<feature type="transmembrane region" description="Helical" evidence="7">
    <location>
        <begin position="20"/>
        <end position="41"/>
    </location>
</feature>
<feature type="transmembrane region" description="Helical" evidence="7">
    <location>
        <begin position="78"/>
        <end position="103"/>
    </location>
</feature>
<evidence type="ECO:0000256" key="3">
    <source>
        <dbReference type="ARBA" id="ARBA00022692"/>
    </source>
</evidence>
<dbReference type="GO" id="GO:0030295">
    <property type="term" value="F:protein kinase activator activity"/>
    <property type="evidence" value="ECO:0007669"/>
    <property type="project" value="TreeGrafter"/>
</dbReference>
<dbReference type="PANTHER" id="PTHR14511">
    <property type="entry name" value="G PROTEIN COUPLED RECEPTOR, CLASS C, GROUP 5"/>
    <property type="match status" value="1"/>
</dbReference>
<evidence type="ECO:0000256" key="6">
    <source>
        <dbReference type="SAM" id="MobiDB-lite"/>
    </source>
</evidence>
<feature type="transmembrane region" description="Helical" evidence="7">
    <location>
        <begin position="183"/>
        <end position="207"/>
    </location>
</feature>
<feature type="transmembrane region" description="Helical" evidence="7">
    <location>
        <begin position="269"/>
        <end position="291"/>
    </location>
</feature>
<proteinExistence type="inferred from homology"/>
<evidence type="ECO:0000313" key="9">
    <source>
        <dbReference type="Ensembl" id="ENSAMXP00005016567.1"/>
    </source>
</evidence>
<feature type="transmembrane region" description="Helical" evidence="7">
    <location>
        <begin position="115"/>
        <end position="139"/>
    </location>
</feature>
<feature type="transmembrane region" description="Helical" evidence="7">
    <location>
        <begin position="151"/>
        <end position="171"/>
    </location>
</feature>
<feature type="transmembrane region" description="Helical" evidence="7">
    <location>
        <begin position="227"/>
        <end position="248"/>
    </location>
</feature>
<evidence type="ECO:0000313" key="10">
    <source>
        <dbReference type="Proteomes" id="UP000694621"/>
    </source>
</evidence>
<comment type="similarity">
    <text evidence="2">Belongs to the G-protein coupled receptor 3 family.</text>
</comment>
<feature type="region of interest" description="Disordered" evidence="6">
    <location>
        <begin position="355"/>
        <end position="387"/>
    </location>
</feature>
<dbReference type="Ensembl" id="ENSAMXT00005018278.1">
    <property type="protein sequence ID" value="ENSAMXP00005016567.1"/>
    <property type="gene ID" value="ENSAMXG00005008636.1"/>
</dbReference>
<sequence length="455" mass="48634">MVVLELYIIMYYVSTFPCNIFLLFFAAMAISPAFLILLSLIGCSASKGVAQEEAPPPPRGCGLSVAPAYRVLCDLESVWGVVLEAVACGGVVTSIILATLLLAKLKTVTEQERRCGVGPLLLLLLGIVCLFGLSPAFLVGRGEVLCVARRSLFGSLFAMCFSCLLVQGVRLRRLAAGKRSPSGSSLSLLALGLTSVQGMLAGEWLLLTVAREGRTACDYLPVDFALAGSYALGLLLAATALSLCVVLCGGRGGEEASKRRRGKWRCNAVWLFLACLASLLLWAGWLAFYLYGNAASAPRASRLRGSAAAAVTGATDWDEPALALALVTVGWSLLLFYAIPETHLCLRQPANQRSDEAGQDSYYDARQPPTTSQSYHDDEAPASNHRSGYAERQAFTVEEQHTAAVQAGGYHAGVIRPVLPFRSHVYQPTEMAVLMNGGAVSIPTAPPNYTGRHLW</sequence>
<comment type="subcellular location">
    <subcellularLocation>
        <location evidence="1">Membrane</location>
        <topology evidence="1">Multi-pass membrane protein</topology>
    </subcellularLocation>
</comment>
<feature type="domain" description="G-protein coupled receptors family 3 profile" evidence="8">
    <location>
        <begin position="73"/>
        <end position="340"/>
    </location>
</feature>
<feature type="transmembrane region" description="Helical" evidence="7">
    <location>
        <begin position="321"/>
        <end position="339"/>
    </location>
</feature>
<evidence type="ECO:0000259" key="8">
    <source>
        <dbReference type="Pfam" id="PF00003"/>
    </source>
</evidence>
<evidence type="ECO:0000256" key="2">
    <source>
        <dbReference type="ARBA" id="ARBA00007242"/>
    </source>
</evidence>
<dbReference type="InterPro" id="IPR051753">
    <property type="entry name" value="RA-inducible_GPCR3"/>
</dbReference>
<evidence type="ECO:0000256" key="5">
    <source>
        <dbReference type="ARBA" id="ARBA00023136"/>
    </source>
</evidence>
<organism evidence="9 10">
    <name type="scientific">Astyanax mexicanus</name>
    <name type="common">Blind cave fish</name>
    <name type="synonym">Astyanax fasciatus mexicanus</name>
    <dbReference type="NCBI Taxonomy" id="7994"/>
    <lineage>
        <taxon>Eukaryota</taxon>
        <taxon>Metazoa</taxon>
        <taxon>Chordata</taxon>
        <taxon>Craniata</taxon>
        <taxon>Vertebrata</taxon>
        <taxon>Euteleostomi</taxon>
        <taxon>Actinopterygii</taxon>
        <taxon>Neopterygii</taxon>
        <taxon>Teleostei</taxon>
        <taxon>Ostariophysi</taxon>
        <taxon>Characiformes</taxon>
        <taxon>Characoidei</taxon>
        <taxon>Acestrorhamphidae</taxon>
        <taxon>Acestrorhamphinae</taxon>
        <taxon>Astyanax</taxon>
    </lineage>
</organism>
<name>A0A8B9HRE5_ASTMX</name>
<reference evidence="9" key="1">
    <citation type="submission" date="2025-08" db="UniProtKB">
        <authorList>
            <consortium name="Ensembl"/>
        </authorList>
    </citation>
    <scope>IDENTIFICATION</scope>
</reference>
<evidence type="ECO:0000256" key="4">
    <source>
        <dbReference type="ARBA" id="ARBA00022989"/>
    </source>
</evidence>